<dbReference type="Proteomes" id="UP001595817">
    <property type="component" value="Unassembled WGS sequence"/>
</dbReference>
<feature type="transmembrane region" description="Helical" evidence="7">
    <location>
        <begin position="214"/>
        <end position="238"/>
    </location>
</feature>
<dbReference type="InterPro" id="IPR000620">
    <property type="entry name" value="EamA_dom"/>
</dbReference>
<comment type="subcellular location">
    <subcellularLocation>
        <location evidence="1">Cell membrane</location>
        <topology evidence="1">Multi-pass membrane protein</topology>
    </subcellularLocation>
</comment>
<evidence type="ECO:0000256" key="4">
    <source>
        <dbReference type="ARBA" id="ARBA00022692"/>
    </source>
</evidence>
<feature type="domain" description="EamA" evidence="8">
    <location>
        <begin position="5"/>
        <end position="143"/>
    </location>
</feature>
<feature type="transmembrane region" description="Helical" evidence="7">
    <location>
        <begin position="74"/>
        <end position="93"/>
    </location>
</feature>
<dbReference type="InterPro" id="IPR050638">
    <property type="entry name" value="AA-Vitamin_Transporters"/>
</dbReference>
<dbReference type="InterPro" id="IPR037185">
    <property type="entry name" value="EmrE-like"/>
</dbReference>
<proteinExistence type="inferred from homology"/>
<dbReference type="RefSeq" id="WP_378154996.1">
    <property type="nucleotide sequence ID" value="NZ_JBHSEC010000019.1"/>
</dbReference>
<protein>
    <submittedName>
        <fullName evidence="9">DMT family transporter</fullName>
    </submittedName>
</protein>
<keyword evidence="4 7" id="KW-0812">Transmembrane</keyword>
<keyword evidence="6 7" id="KW-0472">Membrane</keyword>
<dbReference type="PANTHER" id="PTHR32322:SF18">
    <property type="entry name" value="S-ADENOSYLMETHIONINE_S-ADENOSYLHOMOCYSTEINE TRANSPORTER"/>
    <property type="match status" value="1"/>
</dbReference>
<evidence type="ECO:0000313" key="10">
    <source>
        <dbReference type="Proteomes" id="UP001595817"/>
    </source>
</evidence>
<sequence>MKRVKGIVMIVVGSMLWGATGPMMEWLLEEISIPVPFFITIRLLFAGLLLLLFLKITGKRVMAIWKQPFWSKRLLIFSIVGMLGVQFTFVASIEVSNAVIATLFQFFAPIFIILYVSLAKRKWPPVVQVLGIGVTLIGLFLLLTNGVLSQLAVSPEAVVWGMAIGFTFAFYTLYPGTLMAEWGVLQVVAWGMVIGGLFMGVVRPYNWKEEFQAFGTGLDILIFCLIILCGTLAFVLFLSSMKYITPVETSILSSIEPLTAMIISVVWLGQLLGGWQLAGSLIMLIGVTYLSIAGGEKEKVIEEDSTEVRVDSSLQK</sequence>
<evidence type="ECO:0000256" key="6">
    <source>
        <dbReference type="ARBA" id="ARBA00023136"/>
    </source>
</evidence>
<evidence type="ECO:0000313" key="9">
    <source>
        <dbReference type="EMBL" id="MFC4410775.1"/>
    </source>
</evidence>
<dbReference type="PANTHER" id="PTHR32322">
    <property type="entry name" value="INNER MEMBRANE TRANSPORTER"/>
    <property type="match status" value="1"/>
</dbReference>
<name>A0ABV8X5T2_9LACT</name>
<evidence type="ECO:0000256" key="7">
    <source>
        <dbReference type="SAM" id="Phobius"/>
    </source>
</evidence>
<feature type="transmembrane region" description="Helical" evidence="7">
    <location>
        <begin position="130"/>
        <end position="151"/>
    </location>
</feature>
<dbReference type="SUPFAM" id="SSF103481">
    <property type="entry name" value="Multidrug resistance efflux transporter EmrE"/>
    <property type="match status" value="2"/>
</dbReference>
<dbReference type="EMBL" id="JBHSEC010000019">
    <property type="protein sequence ID" value="MFC4410775.1"/>
    <property type="molecule type" value="Genomic_DNA"/>
</dbReference>
<feature type="domain" description="EamA" evidence="8">
    <location>
        <begin position="158"/>
        <end position="291"/>
    </location>
</feature>
<dbReference type="Pfam" id="PF00892">
    <property type="entry name" value="EamA"/>
    <property type="match status" value="2"/>
</dbReference>
<evidence type="ECO:0000256" key="2">
    <source>
        <dbReference type="ARBA" id="ARBA00007362"/>
    </source>
</evidence>
<evidence type="ECO:0000256" key="5">
    <source>
        <dbReference type="ARBA" id="ARBA00022989"/>
    </source>
</evidence>
<gene>
    <name evidence="9" type="ORF">ACFOZY_10150</name>
</gene>
<feature type="transmembrane region" description="Helical" evidence="7">
    <location>
        <begin position="157"/>
        <end position="175"/>
    </location>
</feature>
<accession>A0ABV8X5T2</accession>
<keyword evidence="3" id="KW-1003">Cell membrane</keyword>
<reference evidence="10" key="1">
    <citation type="journal article" date="2019" name="Int. J. Syst. Evol. Microbiol.">
        <title>The Global Catalogue of Microorganisms (GCM) 10K type strain sequencing project: providing services to taxonomists for standard genome sequencing and annotation.</title>
        <authorList>
            <consortium name="The Broad Institute Genomics Platform"/>
            <consortium name="The Broad Institute Genome Sequencing Center for Infectious Disease"/>
            <person name="Wu L."/>
            <person name="Ma J."/>
        </authorList>
    </citation>
    <scope>NUCLEOTIDE SEQUENCE [LARGE SCALE GENOMIC DNA]</scope>
    <source>
        <strain evidence="10">CCUG 59778</strain>
    </source>
</reference>
<keyword evidence="10" id="KW-1185">Reference proteome</keyword>
<feature type="transmembrane region" description="Helical" evidence="7">
    <location>
        <begin position="99"/>
        <end position="118"/>
    </location>
</feature>
<feature type="transmembrane region" description="Helical" evidence="7">
    <location>
        <begin position="250"/>
        <end position="268"/>
    </location>
</feature>
<evidence type="ECO:0000256" key="1">
    <source>
        <dbReference type="ARBA" id="ARBA00004651"/>
    </source>
</evidence>
<evidence type="ECO:0000259" key="8">
    <source>
        <dbReference type="Pfam" id="PF00892"/>
    </source>
</evidence>
<comment type="similarity">
    <text evidence="2">Belongs to the EamA transporter family.</text>
</comment>
<feature type="transmembrane region" description="Helical" evidence="7">
    <location>
        <begin position="274"/>
        <end position="292"/>
    </location>
</feature>
<comment type="caution">
    <text evidence="9">The sequence shown here is derived from an EMBL/GenBank/DDBJ whole genome shotgun (WGS) entry which is preliminary data.</text>
</comment>
<keyword evidence="5 7" id="KW-1133">Transmembrane helix</keyword>
<feature type="transmembrane region" description="Helical" evidence="7">
    <location>
        <begin position="33"/>
        <end position="54"/>
    </location>
</feature>
<feature type="transmembrane region" description="Helical" evidence="7">
    <location>
        <begin position="182"/>
        <end position="202"/>
    </location>
</feature>
<evidence type="ECO:0000256" key="3">
    <source>
        <dbReference type="ARBA" id="ARBA00022475"/>
    </source>
</evidence>
<organism evidence="9 10">
    <name type="scientific">Chungangia koreensis</name>
    <dbReference type="NCBI Taxonomy" id="752657"/>
    <lineage>
        <taxon>Bacteria</taxon>
        <taxon>Bacillati</taxon>
        <taxon>Bacillota</taxon>
        <taxon>Bacilli</taxon>
        <taxon>Lactobacillales</taxon>
        <taxon>Chungangia</taxon>
    </lineage>
</organism>
<feature type="transmembrane region" description="Helical" evidence="7">
    <location>
        <begin position="7"/>
        <end position="27"/>
    </location>
</feature>